<proteinExistence type="predicted"/>
<dbReference type="OrthoDB" id="9877326at2"/>
<dbReference type="EMBL" id="SJPZ01000001">
    <property type="protein sequence ID" value="TWU64815.1"/>
    <property type="molecule type" value="Genomic_DNA"/>
</dbReference>
<organism evidence="1 2">
    <name type="scientific">Crateriforma conspicua</name>
    <dbReference type="NCBI Taxonomy" id="2527996"/>
    <lineage>
        <taxon>Bacteria</taxon>
        <taxon>Pseudomonadati</taxon>
        <taxon>Planctomycetota</taxon>
        <taxon>Planctomycetia</taxon>
        <taxon>Planctomycetales</taxon>
        <taxon>Planctomycetaceae</taxon>
        <taxon>Crateriforma</taxon>
    </lineage>
</organism>
<gene>
    <name evidence="1" type="ORF">V7x_03590</name>
</gene>
<evidence type="ECO:0000313" key="1">
    <source>
        <dbReference type="EMBL" id="TWU64815.1"/>
    </source>
</evidence>
<dbReference type="AlphaFoldDB" id="A0A5C6FTC7"/>
<comment type="caution">
    <text evidence="1">The sequence shown here is derived from an EMBL/GenBank/DDBJ whole genome shotgun (WGS) entry which is preliminary data.</text>
</comment>
<accession>A0A5C6FTC7</accession>
<protein>
    <submittedName>
        <fullName evidence="1">Uncharacterized protein</fullName>
    </submittedName>
</protein>
<dbReference type="Proteomes" id="UP000316476">
    <property type="component" value="Unassembled WGS sequence"/>
</dbReference>
<dbReference type="RefSeq" id="WP_146410429.1">
    <property type="nucleotide sequence ID" value="NZ_SJPZ01000001.1"/>
</dbReference>
<name>A0A5C6FTC7_9PLAN</name>
<evidence type="ECO:0000313" key="2">
    <source>
        <dbReference type="Proteomes" id="UP000316476"/>
    </source>
</evidence>
<sequence>MTKSNTESKIAFTFQRIAKATVLACALAGTFTVVGCGPDNSTTVSGVDDSALRSEEDLADMEAQYEADAGSH</sequence>
<reference evidence="1 2" key="1">
    <citation type="submission" date="2019-02" db="EMBL/GenBank/DDBJ databases">
        <title>Deep-cultivation of Planctomycetes and their phenomic and genomic characterization uncovers novel biology.</title>
        <authorList>
            <person name="Wiegand S."/>
            <person name="Jogler M."/>
            <person name="Boedeker C."/>
            <person name="Pinto D."/>
            <person name="Vollmers J."/>
            <person name="Rivas-Marin E."/>
            <person name="Kohn T."/>
            <person name="Peeters S.H."/>
            <person name="Heuer A."/>
            <person name="Rast P."/>
            <person name="Oberbeckmann S."/>
            <person name="Bunk B."/>
            <person name="Jeske O."/>
            <person name="Meyerdierks A."/>
            <person name="Storesund J.E."/>
            <person name="Kallscheuer N."/>
            <person name="Luecker S."/>
            <person name="Lage O.M."/>
            <person name="Pohl T."/>
            <person name="Merkel B.J."/>
            <person name="Hornburger P."/>
            <person name="Mueller R.-W."/>
            <person name="Bruemmer F."/>
            <person name="Labrenz M."/>
            <person name="Spormann A.M."/>
            <person name="Op Den Camp H."/>
            <person name="Overmann J."/>
            <person name="Amann R."/>
            <person name="Jetten M.S.M."/>
            <person name="Mascher T."/>
            <person name="Medema M.H."/>
            <person name="Devos D.P."/>
            <person name="Kaster A.-K."/>
            <person name="Ovreas L."/>
            <person name="Rohde M."/>
            <person name="Galperin M.Y."/>
            <person name="Jogler C."/>
        </authorList>
    </citation>
    <scope>NUCLEOTIDE SEQUENCE [LARGE SCALE GENOMIC DNA]</scope>
    <source>
        <strain evidence="1 2">V7</strain>
    </source>
</reference>